<feature type="transmembrane region" description="Helical" evidence="2">
    <location>
        <begin position="23"/>
        <end position="48"/>
    </location>
</feature>
<dbReference type="PANTHER" id="PTHR37577">
    <property type="entry name" value="INTEGRAL MEMBRANE PROTEIN"/>
    <property type="match status" value="1"/>
</dbReference>
<dbReference type="EMBL" id="JAUEPN010000005">
    <property type="protein sequence ID" value="KAK3293969.1"/>
    <property type="molecule type" value="Genomic_DNA"/>
</dbReference>
<evidence type="ECO:0000256" key="1">
    <source>
        <dbReference type="SAM" id="MobiDB-lite"/>
    </source>
</evidence>
<dbReference type="AlphaFoldDB" id="A0AAE0HCX8"/>
<name>A0AAE0HCX8_9PEZI</name>
<organism evidence="3 4">
    <name type="scientific">Chaetomium fimeti</name>
    <dbReference type="NCBI Taxonomy" id="1854472"/>
    <lineage>
        <taxon>Eukaryota</taxon>
        <taxon>Fungi</taxon>
        <taxon>Dikarya</taxon>
        <taxon>Ascomycota</taxon>
        <taxon>Pezizomycotina</taxon>
        <taxon>Sordariomycetes</taxon>
        <taxon>Sordariomycetidae</taxon>
        <taxon>Sordariales</taxon>
        <taxon>Chaetomiaceae</taxon>
        <taxon>Chaetomium</taxon>
    </lineage>
</organism>
<dbReference type="RefSeq" id="XP_062657483.1">
    <property type="nucleotide sequence ID" value="XM_062798862.1"/>
</dbReference>
<accession>A0AAE0HCX8</accession>
<dbReference type="Proteomes" id="UP001278766">
    <property type="component" value="Unassembled WGS sequence"/>
</dbReference>
<protein>
    <submittedName>
        <fullName evidence="3">Uncharacterized protein</fullName>
    </submittedName>
</protein>
<keyword evidence="2" id="KW-0812">Transmembrane</keyword>
<dbReference type="InterPro" id="IPR053018">
    <property type="entry name" value="Elsinochrome_Biosynth-Asso"/>
</dbReference>
<evidence type="ECO:0000313" key="3">
    <source>
        <dbReference type="EMBL" id="KAK3293969.1"/>
    </source>
</evidence>
<comment type="caution">
    <text evidence="3">The sequence shown here is derived from an EMBL/GenBank/DDBJ whole genome shotgun (WGS) entry which is preliminary data.</text>
</comment>
<keyword evidence="4" id="KW-1185">Reference proteome</keyword>
<keyword evidence="2" id="KW-1133">Transmembrane helix</keyword>
<dbReference type="PANTHER" id="PTHR37577:SF1">
    <property type="entry name" value="INTEGRAL MEMBRANE PROTEIN"/>
    <property type="match status" value="1"/>
</dbReference>
<dbReference type="GeneID" id="87835810"/>
<sequence>MSEPGGKLNCTGQDGPISADPDIVGYGVLSAFLVTATLTVLTVVFGYLSGSLGDESMTDFDRAVIKSMRRSFRARGKSSSSPANSSTDLSTDSSNIKEAPRSEAWKQAVSRFILALSDQQLVTGLAILCSGVINQKTLTVWEFHMVLSLAWFSTTSHLATLDALRTYLKAHAVIRDVRVFGMVCVLVFLLYTFVVSLVASYGSLAYTSPIQCAFIQPKPAPDAFTVLALL</sequence>
<feature type="region of interest" description="Disordered" evidence="1">
    <location>
        <begin position="75"/>
        <end position="98"/>
    </location>
</feature>
<proteinExistence type="predicted"/>
<feature type="transmembrane region" description="Helical" evidence="2">
    <location>
        <begin position="179"/>
        <end position="199"/>
    </location>
</feature>
<reference evidence="3" key="2">
    <citation type="submission" date="2023-06" db="EMBL/GenBank/DDBJ databases">
        <authorList>
            <consortium name="Lawrence Berkeley National Laboratory"/>
            <person name="Haridas S."/>
            <person name="Hensen N."/>
            <person name="Bonometti L."/>
            <person name="Westerberg I."/>
            <person name="Brannstrom I.O."/>
            <person name="Guillou S."/>
            <person name="Cros-Aarteil S."/>
            <person name="Calhoun S."/>
            <person name="Kuo A."/>
            <person name="Mondo S."/>
            <person name="Pangilinan J."/>
            <person name="Riley R."/>
            <person name="Labutti K."/>
            <person name="Andreopoulos B."/>
            <person name="Lipzen A."/>
            <person name="Chen C."/>
            <person name="Yanf M."/>
            <person name="Daum C."/>
            <person name="Ng V."/>
            <person name="Clum A."/>
            <person name="Steindorff A."/>
            <person name="Ohm R."/>
            <person name="Martin F."/>
            <person name="Silar P."/>
            <person name="Natvig D."/>
            <person name="Lalanne C."/>
            <person name="Gautier V."/>
            <person name="Ament-Velasquez S.L."/>
            <person name="Kruys A."/>
            <person name="Hutchinson M.I."/>
            <person name="Powell A.J."/>
            <person name="Barry K."/>
            <person name="Miller A.N."/>
            <person name="Grigoriev I.V."/>
            <person name="Debuchy R."/>
            <person name="Gladieux P."/>
            <person name="Thoren M.H."/>
            <person name="Johannesson H."/>
        </authorList>
    </citation>
    <scope>NUCLEOTIDE SEQUENCE</scope>
    <source>
        <strain evidence="3">CBS 168.71</strain>
    </source>
</reference>
<evidence type="ECO:0000313" key="4">
    <source>
        <dbReference type="Proteomes" id="UP001278766"/>
    </source>
</evidence>
<feature type="compositionally biased region" description="Low complexity" evidence="1">
    <location>
        <begin position="84"/>
        <end position="94"/>
    </location>
</feature>
<reference evidence="3" key="1">
    <citation type="journal article" date="2023" name="Mol. Phylogenet. Evol.">
        <title>Genome-scale phylogeny and comparative genomics of the fungal order Sordariales.</title>
        <authorList>
            <person name="Hensen N."/>
            <person name="Bonometti L."/>
            <person name="Westerberg I."/>
            <person name="Brannstrom I.O."/>
            <person name="Guillou S."/>
            <person name="Cros-Aarteil S."/>
            <person name="Calhoun S."/>
            <person name="Haridas S."/>
            <person name="Kuo A."/>
            <person name="Mondo S."/>
            <person name="Pangilinan J."/>
            <person name="Riley R."/>
            <person name="LaButti K."/>
            <person name="Andreopoulos B."/>
            <person name="Lipzen A."/>
            <person name="Chen C."/>
            <person name="Yan M."/>
            <person name="Daum C."/>
            <person name="Ng V."/>
            <person name="Clum A."/>
            <person name="Steindorff A."/>
            <person name="Ohm R.A."/>
            <person name="Martin F."/>
            <person name="Silar P."/>
            <person name="Natvig D.O."/>
            <person name="Lalanne C."/>
            <person name="Gautier V."/>
            <person name="Ament-Velasquez S.L."/>
            <person name="Kruys A."/>
            <person name="Hutchinson M.I."/>
            <person name="Powell A.J."/>
            <person name="Barry K."/>
            <person name="Miller A.N."/>
            <person name="Grigoriev I.V."/>
            <person name="Debuchy R."/>
            <person name="Gladieux P."/>
            <person name="Hiltunen Thoren M."/>
            <person name="Johannesson H."/>
        </authorList>
    </citation>
    <scope>NUCLEOTIDE SEQUENCE</scope>
    <source>
        <strain evidence="3">CBS 168.71</strain>
    </source>
</reference>
<keyword evidence="2" id="KW-0472">Membrane</keyword>
<evidence type="ECO:0000256" key="2">
    <source>
        <dbReference type="SAM" id="Phobius"/>
    </source>
</evidence>
<gene>
    <name evidence="3" type="ORF">B0H64DRAFT_177108</name>
</gene>